<name>A0AAW5IG98_9BACT</name>
<accession>A0AAW5IG98</accession>
<proteinExistence type="predicted"/>
<gene>
    <name evidence="2" type="ORF">NNC64_05675</name>
</gene>
<dbReference type="Proteomes" id="UP001205531">
    <property type="component" value="Unassembled WGS sequence"/>
</dbReference>
<evidence type="ECO:0000313" key="2">
    <source>
        <dbReference type="EMBL" id="MCP9564059.1"/>
    </source>
</evidence>
<keyword evidence="1" id="KW-0812">Transmembrane</keyword>
<evidence type="ECO:0008006" key="4">
    <source>
        <dbReference type="Google" id="ProtNLM"/>
    </source>
</evidence>
<sequence>MYNEKLEALITAALADGVLTDKEKNLLFKKAEAMGIDRDEFELVLEGRLAKRKKEMEAQAPQAAKPAKKEGAIPQELDDLIKEYLTDGIISAKERQVLLNKAQALGLNVDEVDLYIDAQQQKADQAVAAAVNKRRGKTCPYCGSSIPDLTDKCPNCGGNITPEASKELEEIFEHLETALVNFKAGEDVEKNKAEVERYARKARMYYGNNPKIQRLLDEVETEAEAAEADARKNYWIKILIKYKFIIIGIIIAIIIAAFFTIRANKAEFDAGKTTELVNEAIQQGDLGKAEALISAYTSHKKQYEGDLGNVRESLNNAYLEAGDFDKVYNTLDIDYIRMCIGDEAQKYYDLTCKCIDILKKKGKSNSEIRSFIDRKCEAYEENAYEKQWNKDRVIKRLYKYAGV</sequence>
<dbReference type="EMBL" id="JANDWZ010000008">
    <property type="protein sequence ID" value="MCP9564059.1"/>
    <property type="molecule type" value="Genomic_DNA"/>
</dbReference>
<dbReference type="InterPro" id="IPR029024">
    <property type="entry name" value="TerB-like"/>
</dbReference>
<feature type="transmembrane region" description="Helical" evidence="1">
    <location>
        <begin position="242"/>
        <end position="261"/>
    </location>
</feature>
<dbReference type="AlphaFoldDB" id="A0AAW5IG98"/>
<dbReference type="Gene3D" id="1.10.3680.10">
    <property type="entry name" value="TerB-like"/>
    <property type="match status" value="1"/>
</dbReference>
<evidence type="ECO:0000313" key="3">
    <source>
        <dbReference type="Proteomes" id="UP001205531"/>
    </source>
</evidence>
<comment type="caution">
    <text evidence="2">The sequence shown here is derived from an EMBL/GenBank/DDBJ whole genome shotgun (WGS) entry which is preliminary data.</text>
</comment>
<protein>
    <recommendedName>
        <fullName evidence="4">Zinc ribbon domain-containing protein</fullName>
    </recommendedName>
</protein>
<organism evidence="2 3">
    <name type="scientific">Segatella copri</name>
    <dbReference type="NCBI Taxonomy" id="165179"/>
    <lineage>
        <taxon>Bacteria</taxon>
        <taxon>Pseudomonadati</taxon>
        <taxon>Bacteroidota</taxon>
        <taxon>Bacteroidia</taxon>
        <taxon>Bacteroidales</taxon>
        <taxon>Prevotellaceae</taxon>
        <taxon>Segatella</taxon>
    </lineage>
</organism>
<evidence type="ECO:0000256" key="1">
    <source>
        <dbReference type="SAM" id="Phobius"/>
    </source>
</evidence>
<keyword evidence="1" id="KW-1133">Transmembrane helix</keyword>
<reference evidence="2" key="1">
    <citation type="submission" date="2022-07" db="EMBL/GenBank/DDBJ databases">
        <title>Prevotella copri.</title>
        <authorList>
            <person name="Yang C."/>
        </authorList>
    </citation>
    <scope>NUCLEOTIDE SEQUENCE</scope>
    <source>
        <strain evidence="2">HF2107</strain>
    </source>
</reference>
<dbReference type="SUPFAM" id="SSF158682">
    <property type="entry name" value="TerB-like"/>
    <property type="match status" value="1"/>
</dbReference>
<keyword evidence="1" id="KW-0472">Membrane</keyword>
<dbReference type="RefSeq" id="WP_254951984.1">
    <property type="nucleotide sequence ID" value="NZ_JANDWY010000012.1"/>
</dbReference>